<sequence>MSWKSWTYNNIYIIYNNYYWVKFISYIIGANVPEFLYVISFVLFIVLFFGMFFKLIQKMWIF</sequence>
<name>A0A0K2JIP0_SPIKU</name>
<keyword evidence="3" id="KW-1185">Reference proteome</keyword>
<proteinExistence type="predicted"/>
<gene>
    <name evidence="2" type="ORF">SKUN_001607</name>
</gene>
<dbReference type="Proteomes" id="UP000062963">
    <property type="component" value="Chromosome"/>
</dbReference>
<dbReference type="STRING" id="273035.SKUN_001607"/>
<keyword evidence="1" id="KW-1133">Transmembrane helix</keyword>
<keyword evidence="1" id="KW-0472">Membrane</keyword>
<keyword evidence="1" id="KW-0812">Transmembrane</keyword>
<dbReference type="AlphaFoldDB" id="A0A0K2JIP0"/>
<feature type="transmembrane region" description="Helical" evidence="1">
    <location>
        <begin position="12"/>
        <end position="29"/>
    </location>
</feature>
<evidence type="ECO:0000313" key="2">
    <source>
        <dbReference type="EMBL" id="ALA98464.1"/>
    </source>
</evidence>
<evidence type="ECO:0000313" key="3">
    <source>
        <dbReference type="Proteomes" id="UP000062963"/>
    </source>
</evidence>
<dbReference type="KEGG" id="skn:SKUN_001607"/>
<evidence type="ECO:0000256" key="1">
    <source>
        <dbReference type="SAM" id="Phobius"/>
    </source>
</evidence>
<reference evidence="2 3" key="1">
    <citation type="journal article" date="2015" name="Genome Announc.">
        <title>Complete Genome Sequence of Spiroplasma kunkelii Strain CR2-3x, Causal Agent of Corn Stunt Disease in Zea mays L.</title>
        <authorList>
            <person name="Davis R.E."/>
            <person name="Shao J."/>
            <person name="Dally E.L."/>
            <person name="Zhao Y."/>
            <person name="Gasparich G.E."/>
            <person name="Gaynor B.J."/>
            <person name="Athey J.C."/>
            <person name="Harrison N.A."/>
            <person name="Donofrio N."/>
        </authorList>
    </citation>
    <scope>NUCLEOTIDE SEQUENCE [LARGE SCALE GENOMIC DNA]</scope>
    <source>
        <strain evidence="2 3">CR2-3x</strain>
    </source>
</reference>
<dbReference type="PATRIC" id="fig|273035.7.peg.1981"/>
<accession>A0A0K2JIP0</accession>
<protein>
    <submittedName>
        <fullName evidence="2">Spiroplasmavirus-related protein</fullName>
    </submittedName>
</protein>
<feature type="transmembrane region" description="Helical" evidence="1">
    <location>
        <begin position="35"/>
        <end position="56"/>
    </location>
</feature>
<organism evidence="2 3">
    <name type="scientific">Spiroplasma kunkelii CR2-3x</name>
    <dbReference type="NCBI Taxonomy" id="273035"/>
    <lineage>
        <taxon>Bacteria</taxon>
        <taxon>Bacillati</taxon>
        <taxon>Mycoplasmatota</taxon>
        <taxon>Mollicutes</taxon>
        <taxon>Entomoplasmatales</taxon>
        <taxon>Spiroplasmataceae</taxon>
        <taxon>Spiroplasma</taxon>
    </lineage>
</organism>
<dbReference type="EMBL" id="CP010899">
    <property type="protein sequence ID" value="ALA98464.1"/>
    <property type="molecule type" value="Genomic_DNA"/>
</dbReference>